<dbReference type="InterPro" id="IPR031989">
    <property type="entry name" value="DUF5067"/>
</dbReference>
<dbReference type="PROSITE" id="PS51257">
    <property type="entry name" value="PROKAR_LIPOPROTEIN"/>
    <property type="match status" value="1"/>
</dbReference>
<reference evidence="5" key="1">
    <citation type="submission" date="2020-11" db="EMBL/GenBank/DDBJ databases">
        <title>Antibiotic susceptibility profiles of Pediococcus pentosaceus from various origins and their implications for the safety assessment of strains with food-technology applications.</title>
        <authorList>
            <person name="Shani N."/>
            <person name="Oberhaensli S."/>
            <person name="Arias E."/>
        </authorList>
    </citation>
    <scope>NUCLEOTIDE SEQUENCE</scope>
    <source>
        <strain evidence="5">FAM 24207</strain>
    </source>
</reference>
<dbReference type="EMBL" id="JADOFP010000004">
    <property type="protein sequence ID" value="MBF7114963.1"/>
    <property type="molecule type" value="Genomic_DNA"/>
</dbReference>
<proteinExistence type="predicted"/>
<dbReference type="RefSeq" id="WP_195749633.1">
    <property type="nucleotide sequence ID" value="NZ_JADOFP010000004.1"/>
</dbReference>
<evidence type="ECO:0000256" key="2">
    <source>
        <dbReference type="SAM" id="MobiDB-lite"/>
    </source>
</evidence>
<dbReference type="Proteomes" id="UP001194632">
    <property type="component" value="Unassembled WGS sequence"/>
</dbReference>
<feature type="signal peptide" evidence="3">
    <location>
        <begin position="1"/>
        <end position="18"/>
    </location>
</feature>
<name>A0AB73HES0_PEDPE</name>
<feature type="chain" id="PRO_5044504543" evidence="3">
    <location>
        <begin position="19"/>
        <end position="291"/>
    </location>
</feature>
<feature type="domain" description="DUF5067" evidence="4">
    <location>
        <begin position="36"/>
        <end position="164"/>
    </location>
</feature>
<evidence type="ECO:0000313" key="6">
    <source>
        <dbReference type="Proteomes" id="UP001194632"/>
    </source>
</evidence>
<comment type="caution">
    <text evidence="5">The sequence shown here is derived from an EMBL/GenBank/DDBJ whole genome shotgun (WGS) entry which is preliminary data.</text>
</comment>
<keyword evidence="1 3" id="KW-0732">Signal</keyword>
<dbReference type="InterPro" id="IPR029050">
    <property type="entry name" value="Immunoprotect_excell_Ig-like"/>
</dbReference>
<organism evidence="5 6">
    <name type="scientific">Pediococcus pentosaceus</name>
    <dbReference type="NCBI Taxonomy" id="1255"/>
    <lineage>
        <taxon>Bacteria</taxon>
        <taxon>Bacillati</taxon>
        <taxon>Bacillota</taxon>
        <taxon>Bacilli</taxon>
        <taxon>Lactobacillales</taxon>
        <taxon>Lactobacillaceae</taxon>
        <taxon>Pediococcus</taxon>
    </lineage>
</organism>
<evidence type="ECO:0000313" key="5">
    <source>
        <dbReference type="EMBL" id="MBF7114963.1"/>
    </source>
</evidence>
<dbReference type="Pfam" id="PF16729">
    <property type="entry name" value="DUF5067"/>
    <property type="match status" value="1"/>
</dbReference>
<feature type="compositionally biased region" description="Basic and acidic residues" evidence="2">
    <location>
        <begin position="257"/>
        <end position="268"/>
    </location>
</feature>
<feature type="region of interest" description="Disordered" evidence="2">
    <location>
        <begin position="185"/>
        <end position="209"/>
    </location>
</feature>
<protein>
    <submittedName>
        <fullName evidence="5">DUF5067 domain-containing protein</fullName>
    </submittedName>
</protein>
<feature type="region of interest" description="Disordered" evidence="2">
    <location>
        <begin position="250"/>
        <end position="291"/>
    </location>
</feature>
<dbReference type="Gene3D" id="2.60.40.1240">
    <property type="match status" value="1"/>
</dbReference>
<dbReference type="AlphaFoldDB" id="A0AB73HES0"/>
<evidence type="ECO:0000256" key="1">
    <source>
        <dbReference type="ARBA" id="ARBA00022729"/>
    </source>
</evidence>
<gene>
    <name evidence="5" type="ORF">ITQ90_05610</name>
</gene>
<evidence type="ECO:0000259" key="4">
    <source>
        <dbReference type="Pfam" id="PF16729"/>
    </source>
</evidence>
<feature type="compositionally biased region" description="Polar residues" evidence="2">
    <location>
        <begin position="279"/>
        <end position="291"/>
    </location>
</feature>
<accession>A0AB73HES0</accession>
<evidence type="ECO:0000256" key="3">
    <source>
        <dbReference type="SAM" id="SignalP"/>
    </source>
</evidence>
<sequence>MKKTLTLGTIIMSVLVLSACGNDATKKDKPNNTTENVAKPKAEKYYFKNDELKIHDLKIKITNSKIIPVGKTGNEYGEKPVLAIWYKVTNLTNKEIDPNTAWMVAFEAYQDNNKNRENKLNVGSLPDQKFIDSQQNNIKKNGTVENAVSYELDDNTTPVTLKATQGLGGKELGTKIFKIKEALNTEQSNSTSNSNSTSSTVAQSSSAVQSTSQTKQVAVKSVNNNNQSQQIAASSSSQQTLSDFVNEHGMSPAAYKMQHDGMSQKEALDSTPRGMKSSGEIQMQNELNKQQ</sequence>